<evidence type="ECO:0000256" key="13">
    <source>
        <dbReference type="PROSITE-ProRule" id="PRU00706"/>
    </source>
</evidence>
<keyword evidence="4 12" id="KW-0597">Phosphoprotein</keyword>
<keyword evidence="11 12" id="KW-0546">Nucleotide metabolism</keyword>
<dbReference type="PANTHER" id="PTHR46161">
    <property type="entry name" value="NUCLEOSIDE DIPHOSPHATE KINASE"/>
    <property type="match status" value="1"/>
</dbReference>
<dbReference type="Pfam" id="PF00334">
    <property type="entry name" value="NDK"/>
    <property type="match status" value="1"/>
</dbReference>
<feature type="active site" description="Pros-phosphohistidine intermediate" evidence="12 13">
    <location>
        <position position="116"/>
    </location>
</feature>
<dbReference type="GO" id="GO:0005524">
    <property type="term" value="F:ATP binding"/>
    <property type="evidence" value="ECO:0007669"/>
    <property type="project" value="UniProtKB-UniRule"/>
</dbReference>
<accession>A0A451D2Y9</accession>
<dbReference type="GO" id="GO:0046872">
    <property type="term" value="F:metal ion binding"/>
    <property type="evidence" value="ECO:0007669"/>
    <property type="project" value="UniProtKB-KW"/>
</dbReference>
<dbReference type="PANTHER" id="PTHR46161:SF3">
    <property type="entry name" value="NUCLEOSIDE DIPHOSPHATE KINASE DDB_G0292928-RELATED"/>
    <property type="match status" value="1"/>
</dbReference>
<evidence type="ECO:0000256" key="5">
    <source>
        <dbReference type="ARBA" id="ARBA00022679"/>
    </source>
</evidence>
<keyword evidence="7 12" id="KW-0547">Nucleotide-binding</keyword>
<dbReference type="InterPro" id="IPR036850">
    <property type="entry name" value="NDK-like_dom_sf"/>
</dbReference>
<dbReference type="NCBIfam" id="NF001908">
    <property type="entry name" value="PRK00668.1"/>
    <property type="match status" value="1"/>
</dbReference>
<dbReference type="EC" id="2.7.4.6" evidence="2 12"/>
<keyword evidence="12" id="KW-0963">Cytoplasm</keyword>
<comment type="subcellular location">
    <subcellularLocation>
        <location evidence="12">Cytoplasm</location>
    </subcellularLocation>
</comment>
<dbReference type="OrthoDB" id="9801161at2"/>
<dbReference type="Proteomes" id="UP000294412">
    <property type="component" value="Chromosome"/>
</dbReference>
<evidence type="ECO:0000256" key="14">
    <source>
        <dbReference type="RuleBase" id="RU004011"/>
    </source>
</evidence>
<comment type="catalytic activity">
    <reaction evidence="12">
        <text>a 2'-deoxyribonucleoside 5'-diphosphate + ATP = a 2'-deoxyribonucleoside 5'-triphosphate + ADP</text>
        <dbReference type="Rhea" id="RHEA:44640"/>
        <dbReference type="ChEBI" id="CHEBI:30616"/>
        <dbReference type="ChEBI" id="CHEBI:61560"/>
        <dbReference type="ChEBI" id="CHEBI:73316"/>
        <dbReference type="ChEBI" id="CHEBI:456216"/>
        <dbReference type="EC" id="2.7.4.6"/>
    </reaction>
</comment>
<feature type="binding site" evidence="12 13">
    <location>
        <position position="10"/>
    </location>
    <ligand>
        <name>ATP</name>
        <dbReference type="ChEBI" id="CHEBI:30616"/>
    </ligand>
</feature>
<keyword evidence="10 12" id="KW-0460">Magnesium</keyword>
<keyword evidence="8 12" id="KW-0418">Kinase</keyword>
<dbReference type="EMBL" id="LR217703">
    <property type="protein sequence ID" value="VFP80020.1"/>
    <property type="molecule type" value="Genomic_DNA"/>
</dbReference>
<dbReference type="InterPro" id="IPR001564">
    <property type="entry name" value="Nucleoside_diP_kinase"/>
</dbReference>
<dbReference type="SUPFAM" id="SSF54919">
    <property type="entry name" value="Nucleoside diphosphate kinase, NDK"/>
    <property type="match status" value="1"/>
</dbReference>
<dbReference type="RefSeq" id="WP_157993681.1">
    <property type="nucleotide sequence ID" value="NZ_LR217703.1"/>
</dbReference>
<keyword evidence="6 12" id="KW-0479">Metal-binding</keyword>
<keyword evidence="9 12" id="KW-0067">ATP-binding</keyword>
<dbReference type="AlphaFoldDB" id="A0A451D2Y9"/>
<evidence type="ECO:0000313" key="17">
    <source>
        <dbReference type="Proteomes" id="UP000294412"/>
    </source>
</evidence>
<dbReference type="InterPro" id="IPR034907">
    <property type="entry name" value="NDK-like_dom"/>
</dbReference>
<feature type="binding site" evidence="12 13">
    <location>
        <position position="92"/>
    </location>
    <ligand>
        <name>ATP</name>
        <dbReference type="ChEBI" id="CHEBI:30616"/>
    </ligand>
</feature>
<dbReference type="HAMAP" id="MF_00451">
    <property type="entry name" value="NDP_kinase"/>
    <property type="match status" value="1"/>
</dbReference>
<organism evidence="16 17">
    <name type="scientific">Candidatus Erwinia haradaeae</name>
    <dbReference type="NCBI Taxonomy" id="1922217"/>
    <lineage>
        <taxon>Bacteria</taxon>
        <taxon>Pseudomonadati</taxon>
        <taxon>Pseudomonadota</taxon>
        <taxon>Gammaproteobacteria</taxon>
        <taxon>Enterobacterales</taxon>
        <taxon>Erwiniaceae</taxon>
        <taxon>Erwinia</taxon>
    </lineage>
</organism>
<evidence type="ECO:0000256" key="4">
    <source>
        <dbReference type="ARBA" id="ARBA00022553"/>
    </source>
</evidence>
<comment type="cofactor">
    <cofactor evidence="12">
        <name>Mg(2+)</name>
        <dbReference type="ChEBI" id="CHEBI:18420"/>
    </cofactor>
</comment>
<evidence type="ECO:0000256" key="12">
    <source>
        <dbReference type="HAMAP-Rule" id="MF_00451"/>
    </source>
</evidence>
<evidence type="ECO:0000256" key="7">
    <source>
        <dbReference type="ARBA" id="ARBA00022741"/>
    </source>
</evidence>
<protein>
    <recommendedName>
        <fullName evidence="3 12">Nucleoside diphosphate kinase</fullName>
        <shortName evidence="12">NDK</shortName>
        <shortName evidence="12">NDP kinase</shortName>
        <ecNumber evidence="2 12">2.7.4.6</ecNumber>
    </recommendedName>
    <alternativeName>
        <fullName evidence="12">Nucleoside-2-P kinase</fullName>
    </alternativeName>
</protein>
<evidence type="ECO:0000256" key="11">
    <source>
        <dbReference type="ARBA" id="ARBA00023080"/>
    </source>
</evidence>
<dbReference type="Gene3D" id="3.30.70.141">
    <property type="entry name" value="Nucleoside diphosphate kinase-like domain"/>
    <property type="match status" value="1"/>
</dbReference>
<dbReference type="FunFam" id="3.30.70.141:FF:000003">
    <property type="entry name" value="Nucleoside diphosphate kinase"/>
    <property type="match status" value="1"/>
</dbReference>
<dbReference type="SMART" id="SM00562">
    <property type="entry name" value="NDK"/>
    <property type="match status" value="1"/>
</dbReference>
<reference evidence="16 17" key="1">
    <citation type="submission" date="2019-02" db="EMBL/GenBank/DDBJ databases">
        <authorList>
            <person name="Manzano-Marin A."/>
            <person name="Manzano-Marin A."/>
        </authorList>
    </citation>
    <scope>NUCLEOTIDE SEQUENCE [LARGE SCALE GENOMIC DNA]</scope>
    <source>
        <strain evidence="16 17">ErCicuneomaculata</strain>
    </source>
</reference>
<feature type="binding site" evidence="12 13">
    <location>
        <position position="86"/>
    </location>
    <ligand>
        <name>ATP</name>
        <dbReference type="ChEBI" id="CHEBI:30616"/>
    </ligand>
</feature>
<comment type="function">
    <text evidence="12">Major role in the synthesis of nucleoside triphosphates other than ATP. The ATP gamma phosphate is transferred to the NDP beta phosphate via a ping-pong mechanism, using a phosphorylated active-site intermediate.</text>
</comment>
<evidence type="ECO:0000256" key="2">
    <source>
        <dbReference type="ARBA" id="ARBA00012966"/>
    </source>
</evidence>
<evidence type="ECO:0000256" key="10">
    <source>
        <dbReference type="ARBA" id="ARBA00022842"/>
    </source>
</evidence>
<name>A0A451D2Y9_9GAMM</name>
<feature type="binding site" evidence="12 13">
    <location>
        <position position="103"/>
    </location>
    <ligand>
        <name>ATP</name>
        <dbReference type="ChEBI" id="CHEBI:30616"/>
    </ligand>
</feature>
<feature type="binding site" evidence="12 13">
    <location>
        <position position="113"/>
    </location>
    <ligand>
        <name>ATP</name>
        <dbReference type="ChEBI" id="CHEBI:30616"/>
    </ligand>
</feature>
<comment type="similarity">
    <text evidence="1 12 13 14">Belongs to the NDK family.</text>
</comment>
<dbReference type="GO" id="GO:0005737">
    <property type="term" value="C:cytoplasm"/>
    <property type="evidence" value="ECO:0007669"/>
    <property type="project" value="UniProtKB-SubCell"/>
</dbReference>
<dbReference type="PRINTS" id="PR01243">
    <property type="entry name" value="NUCDPKINASE"/>
</dbReference>
<dbReference type="GO" id="GO:0006241">
    <property type="term" value="P:CTP biosynthetic process"/>
    <property type="evidence" value="ECO:0007669"/>
    <property type="project" value="UniProtKB-UniRule"/>
</dbReference>
<evidence type="ECO:0000313" key="16">
    <source>
        <dbReference type="EMBL" id="VFP80020.1"/>
    </source>
</evidence>
<keyword evidence="5 12" id="KW-0808">Transferase</keyword>
<comment type="catalytic activity">
    <reaction evidence="12">
        <text>a ribonucleoside 5'-diphosphate + ATP = a ribonucleoside 5'-triphosphate + ADP</text>
        <dbReference type="Rhea" id="RHEA:18113"/>
        <dbReference type="ChEBI" id="CHEBI:30616"/>
        <dbReference type="ChEBI" id="CHEBI:57930"/>
        <dbReference type="ChEBI" id="CHEBI:61557"/>
        <dbReference type="ChEBI" id="CHEBI:456216"/>
        <dbReference type="EC" id="2.7.4.6"/>
    </reaction>
</comment>
<dbReference type="PROSITE" id="PS51374">
    <property type="entry name" value="NDPK_LIKE"/>
    <property type="match status" value="1"/>
</dbReference>
<sequence length="142" mass="16293">MIERTLSIIKPHAVKKNIIGKIFTRIEHIGFKIIGSKMIRLSQTQAIGFYIEHKEKLFFQNIIQSITLGPVMIFVLEKENAIQHFRDLIGATNPEHALPGTIRADYANNMTENAIHGSDSTMSAIREIDYFFQESEIFPHCY</sequence>
<dbReference type="GO" id="GO:0004550">
    <property type="term" value="F:nucleoside diphosphate kinase activity"/>
    <property type="evidence" value="ECO:0007669"/>
    <property type="project" value="UniProtKB-UniRule"/>
</dbReference>
<proteinExistence type="inferred from homology"/>
<evidence type="ECO:0000256" key="6">
    <source>
        <dbReference type="ARBA" id="ARBA00022723"/>
    </source>
</evidence>
<evidence type="ECO:0000256" key="8">
    <source>
        <dbReference type="ARBA" id="ARBA00022777"/>
    </source>
</evidence>
<evidence type="ECO:0000256" key="1">
    <source>
        <dbReference type="ARBA" id="ARBA00008142"/>
    </source>
</evidence>
<dbReference type="GO" id="GO:0006228">
    <property type="term" value="P:UTP biosynthetic process"/>
    <property type="evidence" value="ECO:0007669"/>
    <property type="project" value="UniProtKB-UniRule"/>
</dbReference>
<feature type="domain" description="Nucleoside diphosphate kinase-like" evidence="15">
    <location>
        <begin position="2"/>
        <end position="139"/>
    </location>
</feature>
<evidence type="ECO:0000256" key="9">
    <source>
        <dbReference type="ARBA" id="ARBA00022840"/>
    </source>
</evidence>
<gene>
    <name evidence="12 16" type="primary">ndk</name>
    <name evidence="16" type="ORF">ERCICUMA2628_505</name>
</gene>
<dbReference type="CDD" id="cd04413">
    <property type="entry name" value="NDPk_I"/>
    <property type="match status" value="1"/>
</dbReference>
<comment type="subunit">
    <text evidence="12">Homotetramer.</text>
</comment>
<dbReference type="GO" id="GO:0006183">
    <property type="term" value="P:GTP biosynthetic process"/>
    <property type="evidence" value="ECO:0007669"/>
    <property type="project" value="UniProtKB-UniRule"/>
</dbReference>
<evidence type="ECO:0000259" key="15">
    <source>
        <dbReference type="SMART" id="SM00562"/>
    </source>
</evidence>
<feature type="binding site" evidence="12 13">
    <location>
        <position position="58"/>
    </location>
    <ligand>
        <name>ATP</name>
        <dbReference type="ChEBI" id="CHEBI:30616"/>
    </ligand>
</feature>
<evidence type="ECO:0000256" key="3">
    <source>
        <dbReference type="ARBA" id="ARBA00017632"/>
    </source>
</evidence>